<evidence type="ECO:0000256" key="1">
    <source>
        <dbReference type="ARBA" id="ARBA00006464"/>
    </source>
</evidence>
<dbReference type="PANTHER" id="PTHR30576">
    <property type="entry name" value="COLANIC BIOSYNTHESIS UDP-GLUCOSE LIPID CARRIER TRANSFERASE"/>
    <property type="match status" value="1"/>
</dbReference>
<evidence type="ECO:0000313" key="5">
    <source>
        <dbReference type="Proteomes" id="UP001483337"/>
    </source>
</evidence>
<evidence type="ECO:0000259" key="3">
    <source>
        <dbReference type="Pfam" id="PF02397"/>
    </source>
</evidence>
<gene>
    <name evidence="4" type="ORF">WJM97_01205</name>
</gene>
<feature type="transmembrane region" description="Helical" evidence="2">
    <location>
        <begin position="43"/>
        <end position="67"/>
    </location>
</feature>
<reference evidence="4 5" key="1">
    <citation type="submission" date="2024-04" db="EMBL/GenBank/DDBJ databases">
        <title>Okeanomitos corallinicola gen. &amp; sp. nov. (Nostocales, Cyanobacteria), a new toxic marine heterocyst-forming cyanobacterium from a coral reef.</title>
        <authorList>
            <person name="Li H."/>
            <person name="Li R."/>
            <person name="Kang J."/>
            <person name="Hii K.S."/>
            <person name="Mohamed H.F."/>
            <person name="Xu X."/>
            <person name="Luo Z."/>
        </authorList>
    </citation>
    <scope>NUCLEOTIDE SEQUENCE [LARGE SCALE GENOMIC DNA]</scope>
    <source>
        <strain evidence="4 5">TIOX110</strain>
    </source>
</reference>
<keyword evidence="4" id="KW-0808">Transferase</keyword>
<dbReference type="EMBL" id="CP150886">
    <property type="protein sequence ID" value="WZB88349.1"/>
    <property type="molecule type" value="Genomic_DNA"/>
</dbReference>
<dbReference type="InterPro" id="IPR003362">
    <property type="entry name" value="Bact_transf"/>
</dbReference>
<evidence type="ECO:0000256" key="2">
    <source>
        <dbReference type="SAM" id="Phobius"/>
    </source>
</evidence>
<name>A0ABZ2USR6_9CYAN</name>
<proteinExistence type="inferred from homology"/>
<dbReference type="PANTHER" id="PTHR30576:SF10">
    <property type="entry name" value="SLL5057 PROTEIN"/>
    <property type="match status" value="1"/>
</dbReference>
<feature type="domain" description="Bacterial sugar transferase" evidence="3">
    <location>
        <begin position="38"/>
        <end position="224"/>
    </location>
</feature>
<accession>A0ABZ2USR6</accession>
<keyword evidence="5" id="KW-1185">Reference proteome</keyword>
<dbReference type="GO" id="GO:0016740">
    <property type="term" value="F:transferase activity"/>
    <property type="evidence" value="ECO:0007669"/>
    <property type="project" value="UniProtKB-KW"/>
</dbReference>
<dbReference type="EC" id="2.7.8.-" evidence="4"/>
<dbReference type="RefSeq" id="WP_353931257.1">
    <property type="nucleotide sequence ID" value="NZ_CP150886.1"/>
</dbReference>
<comment type="similarity">
    <text evidence="1">Belongs to the bacterial sugar transferase family.</text>
</comment>
<dbReference type="Proteomes" id="UP001483337">
    <property type="component" value="Chromosome"/>
</dbReference>
<keyword evidence="2" id="KW-0472">Membrane</keyword>
<organism evidence="4 5">
    <name type="scientific">Okeanomitos corallinicola TIOX110</name>
    <dbReference type="NCBI Taxonomy" id="3133117"/>
    <lineage>
        <taxon>Bacteria</taxon>
        <taxon>Bacillati</taxon>
        <taxon>Cyanobacteriota</taxon>
        <taxon>Cyanophyceae</taxon>
        <taxon>Nostocales</taxon>
        <taxon>Aphanizomenonaceae</taxon>
        <taxon>Okeanomitos</taxon>
    </lineage>
</organism>
<sequence>MQSSTLRNKAIKYTVADANITSLLSKPDTHPSAVNSIKRLIDILGAIVGLMITSLVLIPIAIATLIIDPGPIFYSQIRCGLNGHTFRIWKFRSMVVNADKLKHLVKNQAQGNIFKSTNDHRITPLGKFLRRTSLDELPQFWNVLKGEMSLVGTRPPTPDEVINYESHHWERLRVKPGITGEWQTHGRSTITEFEKIVSMDLDYQRKWSITYDLQLIIKTIGVVLNRKGAY</sequence>
<protein>
    <submittedName>
        <fullName evidence="4">Sugar transferase</fullName>
        <ecNumber evidence="4">2.7.8.-</ecNumber>
    </submittedName>
</protein>
<keyword evidence="2" id="KW-1133">Transmembrane helix</keyword>
<evidence type="ECO:0000313" key="4">
    <source>
        <dbReference type="EMBL" id="WZB88349.1"/>
    </source>
</evidence>
<keyword evidence="2" id="KW-0812">Transmembrane</keyword>
<dbReference type="Pfam" id="PF02397">
    <property type="entry name" value="Bac_transf"/>
    <property type="match status" value="1"/>
</dbReference>